<protein>
    <submittedName>
        <fullName evidence="1">Uncharacterized protein</fullName>
    </submittedName>
</protein>
<evidence type="ECO:0000313" key="1">
    <source>
        <dbReference type="EMBL" id="MFD2542572.1"/>
    </source>
</evidence>
<proteinExistence type="predicted"/>
<dbReference type="Proteomes" id="UP001597467">
    <property type="component" value="Unassembled WGS sequence"/>
</dbReference>
<comment type="caution">
    <text evidence="1">The sequence shown here is derived from an EMBL/GenBank/DDBJ whole genome shotgun (WGS) entry which is preliminary data.</text>
</comment>
<evidence type="ECO:0000313" key="2">
    <source>
        <dbReference type="Proteomes" id="UP001597467"/>
    </source>
</evidence>
<dbReference type="EMBL" id="JBHULM010000011">
    <property type="protein sequence ID" value="MFD2542572.1"/>
    <property type="molecule type" value="Genomic_DNA"/>
</dbReference>
<dbReference type="RefSeq" id="WP_379903586.1">
    <property type="nucleotide sequence ID" value="NZ_JBHULM010000011.1"/>
</dbReference>
<keyword evidence="2" id="KW-1185">Reference proteome</keyword>
<reference evidence="2" key="1">
    <citation type="journal article" date="2019" name="Int. J. Syst. Evol. Microbiol.">
        <title>The Global Catalogue of Microorganisms (GCM) 10K type strain sequencing project: providing services to taxonomists for standard genome sequencing and annotation.</title>
        <authorList>
            <consortium name="The Broad Institute Genomics Platform"/>
            <consortium name="The Broad Institute Genome Sequencing Center for Infectious Disease"/>
            <person name="Wu L."/>
            <person name="Ma J."/>
        </authorList>
    </citation>
    <scope>NUCLEOTIDE SEQUENCE [LARGE SCALE GENOMIC DNA]</scope>
    <source>
        <strain evidence="2">KCTC 42808</strain>
    </source>
</reference>
<organism evidence="1 2">
    <name type="scientific">Lacinutrix gracilariae</name>
    <dbReference type="NCBI Taxonomy" id="1747198"/>
    <lineage>
        <taxon>Bacteria</taxon>
        <taxon>Pseudomonadati</taxon>
        <taxon>Bacteroidota</taxon>
        <taxon>Flavobacteriia</taxon>
        <taxon>Flavobacteriales</taxon>
        <taxon>Flavobacteriaceae</taxon>
        <taxon>Lacinutrix</taxon>
    </lineage>
</organism>
<gene>
    <name evidence="1" type="ORF">ACFSSB_09610</name>
</gene>
<name>A0ABW5K0P9_9FLAO</name>
<accession>A0ABW5K0P9</accession>
<sequence length="83" mass="9126">MACKKEHSETDVIVSDLPIDQGGAGRHKCAAYAYEIGYQHGLERSENINLGDTLDSLVESQKGQRRHKSPHAAYALGYLNGVR</sequence>